<comment type="caution">
    <text evidence="3">The sequence shown here is derived from an EMBL/GenBank/DDBJ whole genome shotgun (WGS) entry which is preliminary data.</text>
</comment>
<dbReference type="AlphaFoldDB" id="A0A9N8EFM2"/>
<keyword evidence="2" id="KW-1133">Transmembrane helix</keyword>
<protein>
    <submittedName>
        <fullName evidence="3">Uncharacterized protein</fullName>
    </submittedName>
</protein>
<evidence type="ECO:0000256" key="1">
    <source>
        <dbReference type="SAM" id="MobiDB-lite"/>
    </source>
</evidence>
<dbReference type="EMBL" id="CAICTM010001112">
    <property type="protein sequence ID" value="CAB9520566.1"/>
    <property type="molecule type" value="Genomic_DNA"/>
</dbReference>
<proteinExistence type="predicted"/>
<gene>
    <name evidence="3" type="ORF">SEMRO_1114_G242790.1</name>
</gene>
<evidence type="ECO:0000256" key="2">
    <source>
        <dbReference type="SAM" id="Phobius"/>
    </source>
</evidence>
<feature type="transmembrane region" description="Helical" evidence="2">
    <location>
        <begin position="118"/>
        <end position="141"/>
    </location>
</feature>
<reference evidence="3" key="1">
    <citation type="submission" date="2020-06" db="EMBL/GenBank/DDBJ databases">
        <authorList>
            <consortium name="Plant Systems Biology data submission"/>
        </authorList>
    </citation>
    <scope>NUCLEOTIDE SEQUENCE</scope>
    <source>
        <strain evidence="3">D6</strain>
    </source>
</reference>
<dbReference type="Proteomes" id="UP001153069">
    <property type="component" value="Unassembled WGS sequence"/>
</dbReference>
<feature type="transmembrane region" description="Helical" evidence="2">
    <location>
        <begin position="77"/>
        <end position="98"/>
    </location>
</feature>
<name>A0A9N8EFM2_9STRA</name>
<feature type="region of interest" description="Disordered" evidence="1">
    <location>
        <begin position="1"/>
        <end position="39"/>
    </location>
</feature>
<organism evidence="3 4">
    <name type="scientific">Seminavis robusta</name>
    <dbReference type="NCBI Taxonomy" id="568900"/>
    <lineage>
        <taxon>Eukaryota</taxon>
        <taxon>Sar</taxon>
        <taxon>Stramenopiles</taxon>
        <taxon>Ochrophyta</taxon>
        <taxon>Bacillariophyta</taxon>
        <taxon>Bacillariophyceae</taxon>
        <taxon>Bacillariophycidae</taxon>
        <taxon>Naviculales</taxon>
        <taxon>Naviculaceae</taxon>
        <taxon>Seminavis</taxon>
    </lineage>
</organism>
<evidence type="ECO:0000313" key="4">
    <source>
        <dbReference type="Proteomes" id="UP001153069"/>
    </source>
</evidence>
<accession>A0A9N8EFM2</accession>
<keyword evidence="2" id="KW-0812">Transmembrane</keyword>
<keyword evidence="2" id="KW-0472">Membrane</keyword>
<sequence>MKNFDIRENTMKEEGTERTSNGEIVVAPPNRRQQDDEKPSFGRYTFSKILSQLCFRHSNHTCTSSCDERIRQVATQAILYSLVYLNTFIWPIVSGALGNKPFTGYTTSEIMTEFVSPAYFAFHVFFWISYPLQGFLDFFVYTRVKVQEWKRVDSTVSTFYIYRLVLFGVPLPETKQPPIDLDGFNPNACRPEMDGTSSTNGTEDCACKGSREGHAWFVSCRLTIFSWPDIEQL</sequence>
<keyword evidence="4" id="KW-1185">Reference proteome</keyword>
<feature type="compositionally biased region" description="Basic and acidic residues" evidence="1">
    <location>
        <begin position="1"/>
        <end position="17"/>
    </location>
</feature>
<evidence type="ECO:0000313" key="3">
    <source>
        <dbReference type="EMBL" id="CAB9520566.1"/>
    </source>
</evidence>